<dbReference type="OrthoDB" id="9803739at2"/>
<dbReference type="EC" id="5.1.1.-" evidence="3"/>
<evidence type="ECO:0000313" key="3">
    <source>
        <dbReference type="EMBL" id="QHC00385.1"/>
    </source>
</evidence>
<dbReference type="KEGG" id="eke:EK0264_08890"/>
<comment type="similarity">
    <text evidence="1">Belongs to the aspartate/glutamate racemases family.</text>
</comment>
<protein>
    <submittedName>
        <fullName evidence="3">Amino acid racemase</fullName>
        <ecNumber evidence="3">5.1.1.-</ecNumber>
    </submittedName>
</protein>
<organism evidence="3 4">
    <name type="scientific">Epidermidibacterium keratini</name>
    <dbReference type="NCBI Taxonomy" id="1891644"/>
    <lineage>
        <taxon>Bacteria</taxon>
        <taxon>Bacillati</taxon>
        <taxon>Actinomycetota</taxon>
        <taxon>Actinomycetes</taxon>
        <taxon>Sporichthyales</taxon>
        <taxon>Sporichthyaceae</taxon>
        <taxon>Epidermidibacterium</taxon>
    </lineage>
</organism>
<dbReference type="RefSeq" id="WP_159544816.1">
    <property type="nucleotide sequence ID" value="NZ_CP047156.1"/>
</dbReference>
<dbReference type="PANTHER" id="PTHR21198">
    <property type="entry name" value="GLUTAMATE RACEMASE"/>
    <property type="match status" value="1"/>
</dbReference>
<dbReference type="Pfam" id="PF01177">
    <property type="entry name" value="Asp_Glu_race"/>
    <property type="match status" value="1"/>
</dbReference>
<evidence type="ECO:0000256" key="1">
    <source>
        <dbReference type="ARBA" id="ARBA00007847"/>
    </source>
</evidence>
<dbReference type="AlphaFoldDB" id="A0A7L4YM75"/>
<dbReference type="GO" id="GO:0047661">
    <property type="term" value="F:amino-acid racemase activity"/>
    <property type="evidence" value="ECO:0007669"/>
    <property type="project" value="InterPro"/>
</dbReference>
<dbReference type="EMBL" id="CP047156">
    <property type="protein sequence ID" value="QHC00385.1"/>
    <property type="molecule type" value="Genomic_DNA"/>
</dbReference>
<dbReference type="InterPro" id="IPR001920">
    <property type="entry name" value="Asp/Glu_race"/>
</dbReference>
<dbReference type="Proteomes" id="UP000463857">
    <property type="component" value="Chromosome"/>
</dbReference>
<gene>
    <name evidence="3" type="ORF">EK0264_08890</name>
</gene>
<evidence type="ECO:0000256" key="2">
    <source>
        <dbReference type="ARBA" id="ARBA00023235"/>
    </source>
</evidence>
<evidence type="ECO:0000313" key="4">
    <source>
        <dbReference type="Proteomes" id="UP000463857"/>
    </source>
</evidence>
<dbReference type="InParanoid" id="A0A7L4YM75"/>
<dbReference type="PANTHER" id="PTHR21198:SF7">
    <property type="entry name" value="ASPARTATE-GLUTAMATE RACEMASE FAMILY"/>
    <property type="match status" value="1"/>
</dbReference>
<keyword evidence="4" id="KW-1185">Reference proteome</keyword>
<accession>A0A7L4YM75</accession>
<dbReference type="SUPFAM" id="SSF53681">
    <property type="entry name" value="Aspartate/glutamate racemase"/>
    <property type="match status" value="2"/>
</dbReference>
<reference evidence="3 4" key="1">
    <citation type="journal article" date="2018" name="Int. J. Syst. Evol. Microbiol.">
        <title>Epidermidibacterium keratini gen. nov., sp. nov., a member of the family Sporichthyaceae, isolated from keratin epidermis.</title>
        <authorList>
            <person name="Lee D.G."/>
            <person name="Trujillo M.E."/>
            <person name="Kang S."/>
            <person name="Nam J.J."/>
            <person name="Kim Y.J."/>
        </authorList>
    </citation>
    <scope>NUCLEOTIDE SEQUENCE [LARGE SCALE GENOMIC DNA]</scope>
    <source>
        <strain evidence="3 4">EPI-7</strain>
    </source>
</reference>
<keyword evidence="2 3" id="KW-0413">Isomerase</keyword>
<dbReference type="InterPro" id="IPR015942">
    <property type="entry name" value="Asp/Glu/hydantoin_racemase"/>
</dbReference>
<name>A0A7L4YM75_9ACTN</name>
<dbReference type="NCBIfam" id="TIGR00035">
    <property type="entry name" value="asp_race"/>
    <property type="match status" value="1"/>
</dbReference>
<proteinExistence type="inferred from homology"/>
<dbReference type="Gene3D" id="3.40.50.1860">
    <property type="match status" value="2"/>
</dbReference>
<dbReference type="InterPro" id="IPR004380">
    <property type="entry name" value="Asp_race"/>
</dbReference>
<sequence length="235" mass="24910">MRTLGLIGGMSWHSTVDYYRGINERVAAELGGHHSAKLLMSSLDFDEIRDCQITEDWARAGALLSAEATALEAAGADAVAICTNLMHKVAPEVEASVQVPLLHIGDAVARVAGARSISTVGIVATDWVMRESFYRDRLALHGIEALAPTADERPVLDAIIWSELTRGIVTDESREVYVAAIEGLAARGAQGVVLACTEIQLLIGPGDVSIPVIDSMDAHASTLADFALSREPAPA</sequence>